<name>A0A5R8QH86_9FIRM</name>
<accession>A0A5R8QH86</accession>
<feature type="transmembrane region" description="Helical" evidence="1">
    <location>
        <begin position="12"/>
        <end position="31"/>
    </location>
</feature>
<keyword evidence="1" id="KW-0472">Membrane</keyword>
<dbReference type="AlphaFoldDB" id="A0A5R8QH86"/>
<evidence type="ECO:0000313" key="2">
    <source>
        <dbReference type="EMBL" id="TLG77385.1"/>
    </source>
</evidence>
<reference evidence="2 3" key="1">
    <citation type="submission" date="2019-05" db="EMBL/GenBank/DDBJ databases">
        <title>Culicoidintestinum kansasii gen. nov., sp. nov. from the gastrointestinal tract of the biting midge, Culicoides sonorensis.</title>
        <authorList>
            <person name="Neupane S."/>
            <person name="Ghosh A."/>
            <person name="Gunther S."/>
            <person name="Martin K."/>
            <person name="Zurek L."/>
        </authorList>
    </citation>
    <scope>NUCLEOTIDE SEQUENCE [LARGE SCALE GENOMIC DNA]</scope>
    <source>
        <strain evidence="2 3">CS-1</strain>
    </source>
</reference>
<keyword evidence="1" id="KW-1133">Transmembrane helix</keyword>
<feature type="transmembrane region" description="Helical" evidence="1">
    <location>
        <begin position="118"/>
        <end position="140"/>
    </location>
</feature>
<comment type="caution">
    <text evidence="2">The sequence shown here is derived from an EMBL/GenBank/DDBJ whole genome shotgun (WGS) entry which is preliminary data.</text>
</comment>
<feature type="transmembrane region" description="Helical" evidence="1">
    <location>
        <begin position="43"/>
        <end position="66"/>
    </location>
</feature>
<sequence>MTKTLKGMTLALGLATLPMLLGLVVMILTGWTWIDTDKGLEKIIVGGLALIVISFVLFVLFIWLIADTVYAIVVLVRASTESSVGGIVSTIITLVYNAVVFACVIIFFMIFDYGIEICMVLLVLGVATMLMNIIVSLASVEQSLLENEKTPTF</sequence>
<dbReference type="RefSeq" id="WP_138189994.1">
    <property type="nucleotide sequence ID" value="NZ_VBWP01000001.1"/>
</dbReference>
<feature type="transmembrane region" description="Helical" evidence="1">
    <location>
        <begin position="86"/>
        <end position="111"/>
    </location>
</feature>
<organism evidence="2 3">
    <name type="scientific">Culicoidibacter larvae</name>
    <dbReference type="NCBI Taxonomy" id="2579976"/>
    <lineage>
        <taxon>Bacteria</taxon>
        <taxon>Bacillati</taxon>
        <taxon>Bacillota</taxon>
        <taxon>Culicoidibacteria</taxon>
        <taxon>Culicoidibacterales</taxon>
        <taxon>Culicoidibacteraceae</taxon>
        <taxon>Culicoidibacter</taxon>
    </lineage>
</organism>
<keyword evidence="1" id="KW-0812">Transmembrane</keyword>
<dbReference type="Proteomes" id="UP000306912">
    <property type="component" value="Unassembled WGS sequence"/>
</dbReference>
<dbReference type="EMBL" id="VBWP01000001">
    <property type="protein sequence ID" value="TLG77385.1"/>
    <property type="molecule type" value="Genomic_DNA"/>
</dbReference>
<protein>
    <submittedName>
        <fullName evidence="2">Uncharacterized protein</fullName>
    </submittedName>
</protein>
<evidence type="ECO:0000256" key="1">
    <source>
        <dbReference type="SAM" id="Phobius"/>
    </source>
</evidence>
<proteinExistence type="predicted"/>
<gene>
    <name evidence="2" type="ORF">FEZ08_01840</name>
</gene>
<dbReference type="InParanoid" id="A0A5R8QH86"/>
<evidence type="ECO:0000313" key="3">
    <source>
        <dbReference type="Proteomes" id="UP000306912"/>
    </source>
</evidence>
<keyword evidence="3" id="KW-1185">Reference proteome</keyword>